<comment type="caution">
    <text evidence="2">The sequence shown here is derived from an EMBL/GenBank/DDBJ whole genome shotgun (WGS) entry which is preliminary data.</text>
</comment>
<evidence type="ECO:0000313" key="3">
    <source>
        <dbReference type="Proteomes" id="UP000663838"/>
    </source>
</evidence>
<name>A0A821PZA4_9BILA</name>
<keyword evidence="1" id="KW-0732">Signal</keyword>
<dbReference type="AlphaFoldDB" id="A0A821PZA4"/>
<gene>
    <name evidence="2" type="ORF">TOA249_LOCUS24255</name>
</gene>
<feature type="chain" id="PRO_5032482990" evidence="1">
    <location>
        <begin position="22"/>
        <end position="182"/>
    </location>
</feature>
<dbReference type="EMBL" id="CAJOBS010002447">
    <property type="protein sequence ID" value="CAF4815517.1"/>
    <property type="molecule type" value="Genomic_DNA"/>
</dbReference>
<evidence type="ECO:0000313" key="2">
    <source>
        <dbReference type="EMBL" id="CAF4815517.1"/>
    </source>
</evidence>
<reference evidence="2" key="1">
    <citation type="submission" date="2021-02" db="EMBL/GenBank/DDBJ databases">
        <authorList>
            <person name="Nowell W R."/>
        </authorList>
    </citation>
    <scope>NUCLEOTIDE SEQUENCE</scope>
</reference>
<dbReference type="Proteomes" id="UP000663838">
    <property type="component" value="Unassembled WGS sequence"/>
</dbReference>
<accession>A0A821PZA4</accession>
<sequence length="182" mass="20719">MFKLLSALFLFGSILLWYFIASDICNMNKAENRNFNVYYEIDNSENPFTTVNSDKCDSDIIFLGILPQLIFKSDHSAASFSIQAKPGTGKTLVRCHYYKYLNSSEYFKILILNAQINEYLERFVARMSPNGVACITSNCLVEWSANEFGQLLLSVLVTQLVDGYTENPFDISNISLDEKLIQ</sequence>
<protein>
    <submittedName>
        <fullName evidence="2">Uncharacterized protein</fullName>
    </submittedName>
</protein>
<evidence type="ECO:0000256" key="1">
    <source>
        <dbReference type="SAM" id="SignalP"/>
    </source>
</evidence>
<proteinExistence type="predicted"/>
<organism evidence="2 3">
    <name type="scientific">Rotaria socialis</name>
    <dbReference type="NCBI Taxonomy" id="392032"/>
    <lineage>
        <taxon>Eukaryota</taxon>
        <taxon>Metazoa</taxon>
        <taxon>Spiralia</taxon>
        <taxon>Gnathifera</taxon>
        <taxon>Rotifera</taxon>
        <taxon>Eurotatoria</taxon>
        <taxon>Bdelloidea</taxon>
        <taxon>Philodinida</taxon>
        <taxon>Philodinidae</taxon>
        <taxon>Rotaria</taxon>
    </lineage>
</organism>
<feature type="signal peptide" evidence="1">
    <location>
        <begin position="1"/>
        <end position="21"/>
    </location>
</feature>